<organism evidence="1 2">
    <name type="scientific">Vitis vinifera</name>
    <name type="common">Grape</name>
    <dbReference type="NCBI Taxonomy" id="29760"/>
    <lineage>
        <taxon>Eukaryota</taxon>
        <taxon>Viridiplantae</taxon>
        <taxon>Streptophyta</taxon>
        <taxon>Embryophyta</taxon>
        <taxon>Tracheophyta</taxon>
        <taxon>Spermatophyta</taxon>
        <taxon>Magnoliopsida</taxon>
        <taxon>eudicotyledons</taxon>
        <taxon>Gunneridae</taxon>
        <taxon>Pentapetalae</taxon>
        <taxon>rosids</taxon>
        <taxon>Vitales</taxon>
        <taxon>Vitaceae</taxon>
        <taxon>Viteae</taxon>
        <taxon>Vitis</taxon>
    </lineage>
</organism>
<gene>
    <name evidence="1" type="ordered locus">VIT_05s0165g00070</name>
</gene>
<keyword evidence="2" id="KW-1185">Reference proteome</keyword>
<dbReference type="Proteomes" id="UP000009183">
    <property type="component" value="Chromosome 5"/>
</dbReference>
<dbReference type="InParanoid" id="F6HN55"/>
<sequence length="48" mass="5769">MKIKDIIRIMLIFFWAREELIDPSFLDHHAPGKQLIGYQRGKKWLLMA</sequence>
<reference evidence="2" key="1">
    <citation type="journal article" date="2007" name="Nature">
        <title>The grapevine genome sequence suggests ancestral hexaploidization in major angiosperm phyla.</title>
        <authorList>
            <consortium name="The French-Italian Public Consortium for Grapevine Genome Characterization."/>
            <person name="Jaillon O."/>
            <person name="Aury J.-M."/>
            <person name="Noel B."/>
            <person name="Policriti A."/>
            <person name="Clepet C."/>
            <person name="Casagrande A."/>
            <person name="Choisne N."/>
            <person name="Aubourg S."/>
            <person name="Vitulo N."/>
            <person name="Jubin C."/>
            <person name="Vezzi A."/>
            <person name="Legeai F."/>
            <person name="Hugueney P."/>
            <person name="Dasilva C."/>
            <person name="Horner D."/>
            <person name="Mica E."/>
            <person name="Jublot D."/>
            <person name="Poulain J."/>
            <person name="Bruyere C."/>
            <person name="Billault A."/>
            <person name="Segurens B."/>
            <person name="Gouyvenoux M."/>
            <person name="Ugarte E."/>
            <person name="Cattonaro F."/>
            <person name="Anthouard V."/>
            <person name="Vico V."/>
            <person name="Del Fabbro C."/>
            <person name="Alaux M."/>
            <person name="Di Gaspero G."/>
            <person name="Dumas V."/>
            <person name="Felice N."/>
            <person name="Paillard S."/>
            <person name="Juman I."/>
            <person name="Moroldo M."/>
            <person name="Scalabrin S."/>
            <person name="Canaguier A."/>
            <person name="Le Clainche I."/>
            <person name="Malacrida G."/>
            <person name="Durand E."/>
            <person name="Pesole G."/>
            <person name="Laucou V."/>
            <person name="Chatelet P."/>
            <person name="Merdinoglu D."/>
            <person name="Delledonne M."/>
            <person name="Pezzotti M."/>
            <person name="Lecharny A."/>
            <person name="Scarpelli C."/>
            <person name="Artiguenave F."/>
            <person name="Pe M.E."/>
            <person name="Valle G."/>
            <person name="Morgante M."/>
            <person name="Caboche M."/>
            <person name="Adam-Blondon A.-F."/>
            <person name="Weissenbach J."/>
            <person name="Quetier F."/>
            <person name="Wincker P."/>
        </authorList>
    </citation>
    <scope>NUCLEOTIDE SEQUENCE [LARGE SCALE GENOMIC DNA]</scope>
    <source>
        <strain evidence="2">cv. Pinot noir / PN40024</strain>
    </source>
</reference>
<proteinExistence type="predicted"/>
<dbReference type="AlphaFoldDB" id="F6HN55"/>
<dbReference type="EMBL" id="FN595997">
    <property type="protein sequence ID" value="CCB56110.1"/>
    <property type="molecule type" value="Genomic_DNA"/>
</dbReference>
<name>F6HN55_VITVI</name>
<accession>F6HN55</accession>
<dbReference type="PaxDb" id="29760-VIT_05s0165g00070.t01"/>
<evidence type="ECO:0000313" key="2">
    <source>
        <dbReference type="Proteomes" id="UP000009183"/>
    </source>
</evidence>
<evidence type="ECO:0000313" key="1">
    <source>
        <dbReference type="EMBL" id="CCB56110.1"/>
    </source>
</evidence>
<protein>
    <submittedName>
        <fullName evidence="1">Uncharacterized protein</fullName>
    </submittedName>
</protein>
<dbReference type="HOGENOM" id="CLU_3161047_0_0_1"/>